<dbReference type="Proteomes" id="UP001642484">
    <property type="component" value="Unassembled WGS sequence"/>
</dbReference>
<name>A0ABP0I011_9DINO</name>
<keyword evidence="8 11" id="KW-1133">Transmembrane helix</keyword>
<feature type="transmembrane region" description="Helical" evidence="11">
    <location>
        <begin position="479"/>
        <end position="498"/>
    </location>
</feature>
<dbReference type="InterPro" id="IPR000133">
    <property type="entry name" value="ER_ret_rcpt"/>
</dbReference>
<sequence>MSDMSLARSRSPAQRMIYIHITLPSGRHSIHAASPDCTVAALCAWLRECHACRFVQLVDANACGDSAAVQGDLMSVESIHCLAAKVSDAELQVNSGLAPVNPEAHRARSVSSMGFAFTGGVLSVEEFRKSLGSKLQSSRCCSAVLRNRIEASALSSSRLIVKRLVSCQLLTELASCGRIGAVSPTVRLSLGPIRTATARRAQASDRGMKRVGESVETEHCLVCQCTICCWVFGRLGLVFEFRLAVTMWAAQTMQLIAKHSPPNKVMWAYGRELACLIERCRTGRSDAARSPSATSQGQRSLFSSAALAVYHFVANGEFSAILTLAVIFQCLGFALLAVQVLLTGSVAGISARALALDAWSLCFRLSSTLWLHGYLPVDASGDFVFQAVDVVSLVLVFWLLHSLLFEKRSTYQEEQDNFPATPVVLACLILASLFHADMNARPAFDTLWMAGLFISAVAVLPQLWLIFKTGGKVEPLTSHYIAAMALARALSGIFMWHARFDITCEPWVEGYNHAIWVILGAHAVHLALLIDFGYYYLKAVMKKGLGSQLELIQDYV</sequence>
<feature type="transmembrane region" description="Helical" evidence="11">
    <location>
        <begin position="383"/>
        <end position="405"/>
    </location>
</feature>
<evidence type="ECO:0000313" key="13">
    <source>
        <dbReference type="Proteomes" id="UP001642484"/>
    </source>
</evidence>
<evidence type="ECO:0000256" key="6">
    <source>
        <dbReference type="ARBA" id="ARBA00022892"/>
    </source>
</evidence>
<evidence type="ECO:0000256" key="2">
    <source>
        <dbReference type="ARBA" id="ARBA00010120"/>
    </source>
</evidence>
<comment type="similarity">
    <text evidence="2">Belongs to the ERD2 family.</text>
</comment>
<comment type="caution">
    <text evidence="12">The sequence shown here is derived from an EMBL/GenBank/DDBJ whole genome shotgun (WGS) entry which is preliminary data.</text>
</comment>
<keyword evidence="4 11" id="KW-0812">Transmembrane</keyword>
<evidence type="ECO:0000313" key="12">
    <source>
        <dbReference type="EMBL" id="CAK8995241.1"/>
    </source>
</evidence>
<evidence type="ECO:0000256" key="1">
    <source>
        <dbReference type="ARBA" id="ARBA00004477"/>
    </source>
</evidence>
<accession>A0ABP0I011</accession>
<feature type="transmembrane region" description="Helical" evidence="11">
    <location>
        <begin position="417"/>
        <end position="435"/>
    </location>
</feature>
<dbReference type="PANTHER" id="PTHR10585">
    <property type="entry name" value="ER LUMEN PROTEIN RETAINING RECEPTOR"/>
    <property type="match status" value="1"/>
</dbReference>
<keyword evidence="7" id="KW-0653">Protein transport</keyword>
<gene>
    <name evidence="12" type="ORF">CCMP2556_LOCUS3961</name>
</gene>
<evidence type="ECO:0000256" key="5">
    <source>
        <dbReference type="ARBA" id="ARBA00022824"/>
    </source>
</evidence>
<protein>
    <submittedName>
        <fullName evidence="12">Uncharacterized protein</fullName>
    </submittedName>
</protein>
<keyword evidence="13" id="KW-1185">Reference proteome</keyword>
<evidence type="ECO:0000256" key="7">
    <source>
        <dbReference type="ARBA" id="ARBA00022927"/>
    </source>
</evidence>
<evidence type="ECO:0000256" key="11">
    <source>
        <dbReference type="SAM" id="Phobius"/>
    </source>
</evidence>
<feature type="transmembrane region" description="Helical" evidence="11">
    <location>
        <begin position="447"/>
        <end position="467"/>
    </location>
</feature>
<keyword evidence="6" id="KW-0931">ER-Golgi transport</keyword>
<keyword evidence="9 11" id="KW-0472">Membrane</keyword>
<evidence type="ECO:0000256" key="8">
    <source>
        <dbReference type="ARBA" id="ARBA00022989"/>
    </source>
</evidence>
<keyword evidence="3" id="KW-0813">Transport</keyword>
<evidence type="ECO:0000256" key="10">
    <source>
        <dbReference type="ARBA" id="ARBA00023170"/>
    </source>
</evidence>
<keyword evidence="5" id="KW-0256">Endoplasmic reticulum</keyword>
<reference evidence="12 13" key="1">
    <citation type="submission" date="2024-02" db="EMBL/GenBank/DDBJ databases">
        <authorList>
            <person name="Chen Y."/>
            <person name="Shah S."/>
            <person name="Dougan E. K."/>
            <person name="Thang M."/>
            <person name="Chan C."/>
        </authorList>
    </citation>
    <scope>NUCLEOTIDE SEQUENCE [LARGE SCALE GENOMIC DNA]</scope>
</reference>
<feature type="transmembrane region" description="Helical" evidence="11">
    <location>
        <begin position="513"/>
        <end position="537"/>
    </location>
</feature>
<evidence type="ECO:0000256" key="3">
    <source>
        <dbReference type="ARBA" id="ARBA00022448"/>
    </source>
</evidence>
<dbReference type="Pfam" id="PF00810">
    <property type="entry name" value="ER_lumen_recept"/>
    <property type="match status" value="1"/>
</dbReference>
<evidence type="ECO:0000256" key="9">
    <source>
        <dbReference type="ARBA" id="ARBA00023136"/>
    </source>
</evidence>
<dbReference type="EMBL" id="CAXAMN010001581">
    <property type="protein sequence ID" value="CAK8995241.1"/>
    <property type="molecule type" value="Genomic_DNA"/>
</dbReference>
<proteinExistence type="inferred from homology"/>
<evidence type="ECO:0000256" key="4">
    <source>
        <dbReference type="ARBA" id="ARBA00022692"/>
    </source>
</evidence>
<comment type="subcellular location">
    <subcellularLocation>
        <location evidence="1">Endoplasmic reticulum membrane</location>
        <topology evidence="1">Multi-pass membrane protein</topology>
    </subcellularLocation>
</comment>
<keyword evidence="10" id="KW-0675">Receptor</keyword>
<organism evidence="12 13">
    <name type="scientific">Durusdinium trenchii</name>
    <dbReference type="NCBI Taxonomy" id="1381693"/>
    <lineage>
        <taxon>Eukaryota</taxon>
        <taxon>Sar</taxon>
        <taxon>Alveolata</taxon>
        <taxon>Dinophyceae</taxon>
        <taxon>Suessiales</taxon>
        <taxon>Symbiodiniaceae</taxon>
        <taxon>Durusdinium</taxon>
    </lineage>
</organism>